<feature type="compositionally biased region" description="Acidic residues" evidence="1">
    <location>
        <begin position="649"/>
        <end position="670"/>
    </location>
</feature>
<evidence type="ECO:0000313" key="3">
    <source>
        <dbReference type="Proteomes" id="UP001360953"/>
    </source>
</evidence>
<feature type="region of interest" description="Disordered" evidence="1">
    <location>
        <begin position="350"/>
        <end position="400"/>
    </location>
</feature>
<comment type="caution">
    <text evidence="2">The sequence shown here is derived from an EMBL/GenBank/DDBJ whole genome shotgun (WGS) entry which is preliminary data.</text>
</comment>
<evidence type="ECO:0000313" key="2">
    <source>
        <dbReference type="EMBL" id="KAK7542660.1"/>
    </source>
</evidence>
<proteinExistence type="predicted"/>
<organism evidence="2 3">
    <name type="scientific">Phyllosticta citribraziliensis</name>
    <dbReference type="NCBI Taxonomy" id="989973"/>
    <lineage>
        <taxon>Eukaryota</taxon>
        <taxon>Fungi</taxon>
        <taxon>Dikarya</taxon>
        <taxon>Ascomycota</taxon>
        <taxon>Pezizomycotina</taxon>
        <taxon>Dothideomycetes</taxon>
        <taxon>Dothideomycetes incertae sedis</taxon>
        <taxon>Botryosphaeriales</taxon>
        <taxon>Phyllostictaceae</taxon>
        <taxon>Phyllosticta</taxon>
    </lineage>
</organism>
<dbReference type="EMBL" id="JBBPEH010000002">
    <property type="protein sequence ID" value="KAK7542660.1"/>
    <property type="molecule type" value="Genomic_DNA"/>
</dbReference>
<feature type="compositionally biased region" description="Polar residues" evidence="1">
    <location>
        <begin position="13"/>
        <end position="25"/>
    </location>
</feature>
<protein>
    <submittedName>
        <fullName evidence="2">Uncharacterized protein</fullName>
    </submittedName>
</protein>
<accession>A0ABR1M6L8</accession>
<keyword evidence="3" id="KW-1185">Reference proteome</keyword>
<feature type="region of interest" description="Disordered" evidence="1">
    <location>
        <begin position="1"/>
        <end position="34"/>
    </location>
</feature>
<feature type="compositionally biased region" description="Acidic residues" evidence="1">
    <location>
        <begin position="369"/>
        <end position="381"/>
    </location>
</feature>
<dbReference type="RefSeq" id="XP_066658953.1">
    <property type="nucleotide sequence ID" value="XM_066799224.1"/>
</dbReference>
<feature type="region of interest" description="Disordered" evidence="1">
    <location>
        <begin position="618"/>
        <end position="670"/>
    </location>
</feature>
<name>A0ABR1M6L8_9PEZI</name>
<feature type="region of interest" description="Disordered" evidence="1">
    <location>
        <begin position="203"/>
        <end position="224"/>
    </location>
</feature>
<dbReference type="Proteomes" id="UP001360953">
    <property type="component" value="Unassembled WGS sequence"/>
</dbReference>
<gene>
    <name evidence="2" type="ORF">J3D65DRAFT_614540</name>
</gene>
<feature type="compositionally biased region" description="Basic and acidic residues" evidence="1">
    <location>
        <begin position="350"/>
        <end position="359"/>
    </location>
</feature>
<reference evidence="2 3" key="1">
    <citation type="submission" date="2024-04" db="EMBL/GenBank/DDBJ databases">
        <title>Phyllosticta paracitricarpa is synonymous to the EU quarantine fungus P. citricarpa based on phylogenomic analyses.</title>
        <authorList>
            <consortium name="Lawrence Berkeley National Laboratory"/>
            <person name="Van ingen-buijs V.A."/>
            <person name="Van westerhoven A.C."/>
            <person name="Haridas S."/>
            <person name="Skiadas P."/>
            <person name="Martin F."/>
            <person name="Groenewald J.Z."/>
            <person name="Crous P.W."/>
            <person name="Seidl M.F."/>
        </authorList>
    </citation>
    <scope>NUCLEOTIDE SEQUENCE [LARGE SCALE GENOMIC DNA]</scope>
    <source>
        <strain evidence="2 3">CPC 17464</strain>
    </source>
</reference>
<evidence type="ECO:0000256" key="1">
    <source>
        <dbReference type="SAM" id="MobiDB-lite"/>
    </source>
</evidence>
<dbReference type="GeneID" id="92032130"/>
<sequence>MAPALAAHDRAMSLQTTRHPVSTPRTRPATPKHSGQLLVRAMSTDSPSSFVTAVEGDTTVYLTPPPTSHPPQNRVPDSQPVPHFYRPPKQLPFELSSHACIFLASGQYIEGLELLKSLLISGGSISSPSNPRPAFIPPTQIFELAATLAVHPSTTTRASAIVKVRAANEALLYLRAVNRKVGPINAGFANAFTFSRARNGKRRGFFDPNNSARKDGQNAAESRPLHSALANGSSVWERAHDFWHVVGWAFNCSIKHKARWSRWQVWLEVMLEIMEDDWRNRQKKYQQELQDRGVSSAEIMTKGIMPTYLTSCEAWMASSRRRILRAIFADGSERSLAHFQEVFEDELRERAKPKPDSIKAADFQTADLDALDPDEDEDLIEESTPPTRKSSRPGAKADRRPSIITISSDNSITPENANIAIAEPFGPPAALALRVRLLSLLGDVTLALPTTTTTRERLFDTYTEFLRPLPITSFTTMLSALAAHLPPATFCILAANTLLPLISTTPETYHLDAPSQDEWEFYFLPIAAATSSVTDNAKVSALLRFVVQVSLPEITWRRGWAEAVFKGIKARHDKIEAGRLNGRGRGRGSGRGDHVVEGVLRDCESTLMCLVGWVEDDANVPSDQRPPRPEEVITAPPPAANVVDLGSFDSEELSDIPEDLDTPETNQGED</sequence>